<dbReference type="InterPro" id="IPR040676">
    <property type="entry name" value="DUF5641"/>
</dbReference>
<dbReference type="Pfam" id="PF18701">
    <property type="entry name" value="DUF5641"/>
    <property type="match status" value="1"/>
</dbReference>
<dbReference type="Proteomes" id="UP001159363">
    <property type="component" value="Chromosome X"/>
</dbReference>
<protein>
    <recommendedName>
        <fullName evidence="1">DUF5641 domain-containing protein</fullName>
    </recommendedName>
</protein>
<evidence type="ECO:0000313" key="2">
    <source>
        <dbReference type="EMBL" id="KAJ8886249.1"/>
    </source>
</evidence>
<name>A0ABQ9HPG8_9NEOP</name>
<keyword evidence="3" id="KW-1185">Reference proteome</keyword>
<dbReference type="PANTHER" id="PTHR47331">
    <property type="entry name" value="PHD-TYPE DOMAIN-CONTAINING PROTEIN"/>
    <property type="match status" value="1"/>
</dbReference>
<comment type="caution">
    <text evidence="2">The sequence shown here is derived from an EMBL/GenBank/DDBJ whole genome shotgun (WGS) entry which is preliminary data.</text>
</comment>
<sequence>MLRICEICQWAATTTQIIADLPAARVRPSHPFSLCGVDYAGSFQLRNRAAVELHKNAVHMKLVSELSTAAFMAALKGFVSRRGRPCENFSDCGTNFSDNLQQIVGSYLTHQGISLYFNSPAAPHQRWDAEVKSIKFHLYRVVVLTMIEACLNSHPLAALSSDLVDLSTFTPGLFQIGDSLLAIPEAGEPLGKLNHVARWQLVQLVVEPFWQHWSSEYLSRLQNLPKWWIKKRQSSHWINCCQLSSGSLAVFPGVDGLVQTATVKTASGEYKRPVIKTVPLPFQDLKN</sequence>
<dbReference type="EMBL" id="JARBHB010000004">
    <property type="protein sequence ID" value="KAJ8886249.1"/>
    <property type="molecule type" value="Genomic_DNA"/>
</dbReference>
<organism evidence="2 3">
    <name type="scientific">Dryococelus australis</name>
    <dbReference type="NCBI Taxonomy" id="614101"/>
    <lineage>
        <taxon>Eukaryota</taxon>
        <taxon>Metazoa</taxon>
        <taxon>Ecdysozoa</taxon>
        <taxon>Arthropoda</taxon>
        <taxon>Hexapoda</taxon>
        <taxon>Insecta</taxon>
        <taxon>Pterygota</taxon>
        <taxon>Neoptera</taxon>
        <taxon>Polyneoptera</taxon>
        <taxon>Phasmatodea</taxon>
        <taxon>Verophasmatodea</taxon>
        <taxon>Anareolatae</taxon>
        <taxon>Phasmatidae</taxon>
        <taxon>Eurycanthinae</taxon>
        <taxon>Dryococelus</taxon>
    </lineage>
</organism>
<gene>
    <name evidence="2" type="ORF">PR048_012458</name>
</gene>
<feature type="domain" description="DUF5641" evidence="1">
    <location>
        <begin position="198"/>
        <end position="280"/>
    </location>
</feature>
<evidence type="ECO:0000313" key="3">
    <source>
        <dbReference type="Proteomes" id="UP001159363"/>
    </source>
</evidence>
<evidence type="ECO:0000259" key="1">
    <source>
        <dbReference type="Pfam" id="PF18701"/>
    </source>
</evidence>
<accession>A0ABQ9HPG8</accession>
<dbReference type="Gene3D" id="3.30.420.10">
    <property type="entry name" value="Ribonuclease H-like superfamily/Ribonuclease H"/>
    <property type="match status" value="1"/>
</dbReference>
<reference evidence="2 3" key="1">
    <citation type="submission" date="2023-02" db="EMBL/GenBank/DDBJ databases">
        <title>LHISI_Scaffold_Assembly.</title>
        <authorList>
            <person name="Stuart O.P."/>
            <person name="Cleave R."/>
            <person name="Magrath M.J.L."/>
            <person name="Mikheyev A.S."/>
        </authorList>
    </citation>
    <scope>NUCLEOTIDE SEQUENCE [LARGE SCALE GENOMIC DNA]</scope>
    <source>
        <strain evidence="2">Daus_M_001</strain>
        <tissue evidence="2">Leg muscle</tissue>
    </source>
</reference>
<dbReference type="InterPro" id="IPR036397">
    <property type="entry name" value="RNaseH_sf"/>
</dbReference>
<dbReference type="InterPro" id="IPR012337">
    <property type="entry name" value="RNaseH-like_sf"/>
</dbReference>
<feature type="non-terminal residue" evidence="2">
    <location>
        <position position="287"/>
    </location>
</feature>
<dbReference type="SUPFAM" id="SSF53098">
    <property type="entry name" value="Ribonuclease H-like"/>
    <property type="match status" value="1"/>
</dbReference>
<proteinExistence type="predicted"/>